<organism evidence="3 4">
    <name type="scientific">Effrenium voratum</name>
    <dbReference type="NCBI Taxonomy" id="2562239"/>
    <lineage>
        <taxon>Eukaryota</taxon>
        <taxon>Sar</taxon>
        <taxon>Alveolata</taxon>
        <taxon>Dinophyceae</taxon>
        <taxon>Suessiales</taxon>
        <taxon>Symbiodiniaceae</taxon>
        <taxon>Effrenium</taxon>
    </lineage>
</organism>
<comment type="caution">
    <text evidence="3">The sequence shown here is derived from an EMBL/GenBank/DDBJ whole genome shotgun (WGS) entry which is preliminary data.</text>
</comment>
<accession>A0AA36HRP2</accession>
<name>A0AA36HRP2_9DINO</name>
<feature type="signal peptide" evidence="1">
    <location>
        <begin position="1"/>
        <end position="17"/>
    </location>
</feature>
<dbReference type="InterPro" id="IPR052514">
    <property type="entry name" value="SAM-dependent_MTase"/>
</dbReference>
<evidence type="ECO:0000313" key="4">
    <source>
        <dbReference type="Proteomes" id="UP001178507"/>
    </source>
</evidence>
<dbReference type="Pfam" id="PF05050">
    <property type="entry name" value="Methyltransf_21"/>
    <property type="match status" value="1"/>
</dbReference>
<protein>
    <recommendedName>
        <fullName evidence="2">Methyltransferase FkbM domain-containing protein</fullName>
    </recommendedName>
</protein>
<evidence type="ECO:0000259" key="2">
    <source>
        <dbReference type="Pfam" id="PF05050"/>
    </source>
</evidence>
<dbReference type="InterPro" id="IPR029063">
    <property type="entry name" value="SAM-dependent_MTases_sf"/>
</dbReference>
<dbReference type="PANTHER" id="PTHR34203:SF15">
    <property type="entry name" value="SLL1173 PROTEIN"/>
    <property type="match status" value="1"/>
</dbReference>
<dbReference type="InterPro" id="IPR006342">
    <property type="entry name" value="FkbM_mtfrase"/>
</dbReference>
<evidence type="ECO:0000256" key="1">
    <source>
        <dbReference type="SAM" id="SignalP"/>
    </source>
</evidence>
<proteinExistence type="predicted"/>
<gene>
    <name evidence="3" type="ORF">EVOR1521_LOCUS3326</name>
</gene>
<evidence type="ECO:0000313" key="3">
    <source>
        <dbReference type="EMBL" id="CAJ1373540.1"/>
    </source>
</evidence>
<sequence>MRSCLLLTLVGRPAASASPETRLERRGREDCERRFRRTDFAAEGFKSPWLSKENKSAFIECLYRLRTRWRHREKSVFAGGVHYPTLVTAHHTWPPVSTSGARLCWLDQLGIHRNSISAKECCDTRQGPKGRLSCWDDYFTYELCCLGDVNLAEMPHFFVAPALDINVGSAVRQLGTFDLGQSYALQTLCRQGDLVVDVGANLGGFTVPLAQRVGVEGQVHAFEPFRKVFQHLNANVALNGLSNVYTYNVALGAAEAQVAAYVPDLTNFNFPSAIRVVDQYQPDDAVKEANLRYEERREQLTVRPLDSFSFEQRVALMKIDVEFMELQVVLGAQETIRRDQPLIWVENEAYFDEPANLTFVETMRNQLQYVCSAVARLELLCAPGRRRDEGLVQDESLIPQGFHRIFRHLSGEFKDMHLWRALSEVDPSFAASEA</sequence>
<keyword evidence="1" id="KW-0732">Signal</keyword>
<feature type="chain" id="PRO_5041309771" description="Methyltransferase FkbM domain-containing protein" evidence="1">
    <location>
        <begin position="18"/>
        <end position="434"/>
    </location>
</feature>
<dbReference type="EMBL" id="CAUJNA010000202">
    <property type="protein sequence ID" value="CAJ1373540.1"/>
    <property type="molecule type" value="Genomic_DNA"/>
</dbReference>
<dbReference type="PANTHER" id="PTHR34203">
    <property type="entry name" value="METHYLTRANSFERASE, FKBM FAMILY PROTEIN"/>
    <property type="match status" value="1"/>
</dbReference>
<reference evidence="3" key="1">
    <citation type="submission" date="2023-08" db="EMBL/GenBank/DDBJ databases">
        <authorList>
            <person name="Chen Y."/>
            <person name="Shah S."/>
            <person name="Dougan E. K."/>
            <person name="Thang M."/>
            <person name="Chan C."/>
        </authorList>
    </citation>
    <scope>NUCLEOTIDE SEQUENCE</scope>
</reference>
<keyword evidence="4" id="KW-1185">Reference proteome</keyword>
<dbReference type="CDD" id="cd02440">
    <property type="entry name" value="AdoMet_MTases"/>
    <property type="match status" value="1"/>
</dbReference>
<feature type="domain" description="Methyltransferase FkbM" evidence="2">
    <location>
        <begin position="197"/>
        <end position="354"/>
    </location>
</feature>
<dbReference type="Gene3D" id="3.40.50.150">
    <property type="entry name" value="Vaccinia Virus protein VP39"/>
    <property type="match status" value="1"/>
</dbReference>
<dbReference type="AlphaFoldDB" id="A0AA36HRP2"/>
<dbReference type="NCBIfam" id="TIGR01444">
    <property type="entry name" value="fkbM_fam"/>
    <property type="match status" value="1"/>
</dbReference>
<dbReference type="Proteomes" id="UP001178507">
    <property type="component" value="Unassembled WGS sequence"/>
</dbReference>
<dbReference type="SUPFAM" id="SSF53335">
    <property type="entry name" value="S-adenosyl-L-methionine-dependent methyltransferases"/>
    <property type="match status" value="1"/>
</dbReference>